<dbReference type="GO" id="GO:0005507">
    <property type="term" value="F:copper ion binding"/>
    <property type="evidence" value="ECO:0007669"/>
    <property type="project" value="TreeGrafter"/>
</dbReference>
<comment type="similarity">
    <text evidence="1">Belongs to the CutA family.</text>
</comment>
<dbReference type="InterPro" id="IPR015867">
    <property type="entry name" value="N-reg_PII/ATP_PRibTrfase_C"/>
</dbReference>
<name>A0A3B1BGT6_9ZZZZ</name>
<dbReference type="PANTHER" id="PTHR23419:SF8">
    <property type="entry name" value="FI09726P"/>
    <property type="match status" value="1"/>
</dbReference>
<dbReference type="EMBL" id="UOGB01000013">
    <property type="protein sequence ID" value="VAX15312.1"/>
    <property type="molecule type" value="Genomic_DNA"/>
</dbReference>
<dbReference type="Gene3D" id="3.30.70.120">
    <property type="match status" value="1"/>
</dbReference>
<dbReference type="PANTHER" id="PTHR23419">
    <property type="entry name" value="DIVALENT CATION TOLERANCE CUTA-RELATED"/>
    <property type="match status" value="1"/>
</dbReference>
<dbReference type="Pfam" id="PF03091">
    <property type="entry name" value="CutA1"/>
    <property type="match status" value="1"/>
</dbReference>
<organism evidence="2">
    <name type="scientific">hydrothermal vent metagenome</name>
    <dbReference type="NCBI Taxonomy" id="652676"/>
    <lineage>
        <taxon>unclassified sequences</taxon>
        <taxon>metagenomes</taxon>
        <taxon>ecological metagenomes</taxon>
    </lineage>
</organism>
<gene>
    <name evidence="2" type="ORF">MNBD_NITROSPINAE03-570</name>
</gene>
<dbReference type="InterPro" id="IPR011322">
    <property type="entry name" value="N-reg_PII-like_a/b"/>
</dbReference>
<accession>A0A3B1BGT6</accession>
<sequence>MMERSGKQVVFITASSEEEAKKIATVLVEENLAACVSILPKIRSIYRWEGKVADEEELLLIAKTSEEKFADLCLSVKKLHSYETPEIIAIEVADGLKAYLEWIDESLGS</sequence>
<proteinExistence type="inferred from homology"/>
<evidence type="ECO:0000313" key="2">
    <source>
        <dbReference type="EMBL" id="VAX15312.1"/>
    </source>
</evidence>
<protein>
    <submittedName>
        <fullName evidence="2">Periplasmic divalent cation tolerance protein CutA</fullName>
    </submittedName>
</protein>
<evidence type="ECO:0000256" key="1">
    <source>
        <dbReference type="ARBA" id="ARBA00010169"/>
    </source>
</evidence>
<reference evidence="2" key="1">
    <citation type="submission" date="2018-06" db="EMBL/GenBank/DDBJ databases">
        <authorList>
            <person name="Zhirakovskaya E."/>
        </authorList>
    </citation>
    <scope>NUCLEOTIDE SEQUENCE</scope>
</reference>
<dbReference type="InterPro" id="IPR004323">
    <property type="entry name" value="Ion_tolerance_CutA"/>
</dbReference>
<dbReference type="GO" id="GO:0010038">
    <property type="term" value="P:response to metal ion"/>
    <property type="evidence" value="ECO:0007669"/>
    <property type="project" value="InterPro"/>
</dbReference>
<dbReference type="AlphaFoldDB" id="A0A3B1BGT6"/>
<dbReference type="SUPFAM" id="SSF54913">
    <property type="entry name" value="GlnB-like"/>
    <property type="match status" value="1"/>
</dbReference>